<dbReference type="GO" id="GO:0016706">
    <property type="term" value="F:2-oxoglutarate-dependent dioxygenase activity"/>
    <property type="evidence" value="ECO:0007669"/>
    <property type="project" value="UniProtKB-ARBA"/>
</dbReference>
<name>A0AAV6X9J0_9LAMI</name>
<dbReference type="SUPFAM" id="SSF51197">
    <property type="entry name" value="Clavaminate synthase-like"/>
    <property type="match status" value="1"/>
</dbReference>
<keyword evidence="1 3" id="KW-0479">Metal-binding</keyword>
<keyword evidence="3" id="KW-0560">Oxidoreductase</keyword>
<evidence type="ECO:0000256" key="3">
    <source>
        <dbReference type="RuleBase" id="RU003682"/>
    </source>
</evidence>
<dbReference type="InterPro" id="IPR026992">
    <property type="entry name" value="DIOX_N"/>
</dbReference>
<dbReference type="InterPro" id="IPR044861">
    <property type="entry name" value="IPNS-like_FE2OG_OXY"/>
</dbReference>
<gene>
    <name evidence="5" type="ORF">BUALT_Bualt07G0060700</name>
</gene>
<dbReference type="InterPro" id="IPR050231">
    <property type="entry name" value="Iron_ascorbate_oxido_reductase"/>
</dbReference>
<sequence>MEKASNYIPTVDLSVFITNGEEEGKRMAKERISRACSEYGFFQAVNHGIPLDLMSRAMELCKSFFGLPDEEKLKYRPKSGAPVPAGYGKQPVQSADKNEYVMMLPPQNSFNNLPNNPPGFRAAMEDMFKYFSKTGEVMESIVNDCLGLPPNFLKEYNQDRSCDLMSAKRYFPATDTENIGISRHEDGNIITFVLQDEVGGLEVLRDGQWIPVLPSPGTIVVNIGDTIQVMSNNKFKSATHRVTRQEGKHRHSFSFFYSLHGDKWVEPLPHFTTQIEEPPTYKGFVYKDYLALRIRNKTHPPSRPQDEINITQYAIST</sequence>
<protein>
    <recommendedName>
        <fullName evidence="4">Fe2OG dioxygenase domain-containing protein</fullName>
    </recommendedName>
</protein>
<dbReference type="Pfam" id="PF14226">
    <property type="entry name" value="DIOX_N"/>
    <property type="match status" value="1"/>
</dbReference>
<proteinExistence type="inferred from homology"/>
<accession>A0AAV6X9J0</accession>
<dbReference type="AlphaFoldDB" id="A0AAV6X9J0"/>
<dbReference type="PANTHER" id="PTHR47990">
    <property type="entry name" value="2-OXOGLUTARATE (2OG) AND FE(II)-DEPENDENT OXYGENASE SUPERFAMILY PROTEIN-RELATED"/>
    <property type="match status" value="1"/>
</dbReference>
<keyword evidence="2 3" id="KW-0408">Iron</keyword>
<feature type="domain" description="Fe2OG dioxygenase" evidence="4">
    <location>
        <begin position="161"/>
        <end position="259"/>
    </location>
</feature>
<evidence type="ECO:0000256" key="2">
    <source>
        <dbReference type="ARBA" id="ARBA00023004"/>
    </source>
</evidence>
<dbReference type="Pfam" id="PF03171">
    <property type="entry name" value="2OG-FeII_Oxy"/>
    <property type="match status" value="1"/>
</dbReference>
<dbReference type="Proteomes" id="UP000826271">
    <property type="component" value="Unassembled WGS sequence"/>
</dbReference>
<dbReference type="GO" id="GO:0009805">
    <property type="term" value="P:coumarin biosynthetic process"/>
    <property type="evidence" value="ECO:0007669"/>
    <property type="project" value="UniProtKB-ARBA"/>
</dbReference>
<dbReference type="GO" id="GO:0046872">
    <property type="term" value="F:metal ion binding"/>
    <property type="evidence" value="ECO:0007669"/>
    <property type="project" value="UniProtKB-KW"/>
</dbReference>
<comment type="similarity">
    <text evidence="3">Belongs to the iron/ascorbate-dependent oxidoreductase family.</text>
</comment>
<organism evidence="5 6">
    <name type="scientific">Buddleja alternifolia</name>
    <dbReference type="NCBI Taxonomy" id="168488"/>
    <lineage>
        <taxon>Eukaryota</taxon>
        <taxon>Viridiplantae</taxon>
        <taxon>Streptophyta</taxon>
        <taxon>Embryophyta</taxon>
        <taxon>Tracheophyta</taxon>
        <taxon>Spermatophyta</taxon>
        <taxon>Magnoliopsida</taxon>
        <taxon>eudicotyledons</taxon>
        <taxon>Gunneridae</taxon>
        <taxon>Pentapetalae</taxon>
        <taxon>asterids</taxon>
        <taxon>lamiids</taxon>
        <taxon>Lamiales</taxon>
        <taxon>Scrophulariaceae</taxon>
        <taxon>Buddlejeae</taxon>
        <taxon>Buddleja</taxon>
    </lineage>
</organism>
<reference evidence="5" key="1">
    <citation type="submission" date="2019-10" db="EMBL/GenBank/DDBJ databases">
        <authorList>
            <person name="Zhang R."/>
            <person name="Pan Y."/>
            <person name="Wang J."/>
            <person name="Ma R."/>
            <person name="Yu S."/>
        </authorList>
    </citation>
    <scope>NUCLEOTIDE SEQUENCE</scope>
    <source>
        <strain evidence="5">LA-IB0</strain>
        <tissue evidence="5">Leaf</tissue>
    </source>
</reference>
<dbReference type="EMBL" id="WHWC01000007">
    <property type="protein sequence ID" value="KAG8379173.1"/>
    <property type="molecule type" value="Genomic_DNA"/>
</dbReference>
<dbReference type="PROSITE" id="PS51471">
    <property type="entry name" value="FE2OG_OXY"/>
    <property type="match status" value="1"/>
</dbReference>
<dbReference type="GO" id="GO:0002238">
    <property type="term" value="P:response to molecule of fungal origin"/>
    <property type="evidence" value="ECO:0007669"/>
    <property type="project" value="UniProtKB-ARBA"/>
</dbReference>
<dbReference type="Gene3D" id="2.60.120.330">
    <property type="entry name" value="B-lactam Antibiotic, Isopenicillin N Synthase, Chain"/>
    <property type="match status" value="1"/>
</dbReference>
<comment type="caution">
    <text evidence="5">The sequence shown here is derived from an EMBL/GenBank/DDBJ whole genome shotgun (WGS) entry which is preliminary data.</text>
</comment>
<dbReference type="InterPro" id="IPR027443">
    <property type="entry name" value="IPNS-like_sf"/>
</dbReference>
<dbReference type="InterPro" id="IPR005123">
    <property type="entry name" value="Oxoglu/Fe-dep_dioxygenase_dom"/>
</dbReference>
<evidence type="ECO:0000313" key="6">
    <source>
        <dbReference type="Proteomes" id="UP000826271"/>
    </source>
</evidence>
<keyword evidence="6" id="KW-1185">Reference proteome</keyword>
<evidence type="ECO:0000259" key="4">
    <source>
        <dbReference type="PROSITE" id="PS51471"/>
    </source>
</evidence>
<evidence type="ECO:0000313" key="5">
    <source>
        <dbReference type="EMBL" id="KAG8379173.1"/>
    </source>
</evidence>
<evidence type="ECO:0000256" key="1">
    <source>
        <dbReference type="ARBA" id="ARBA00022723"/>
    </source>
</evidence>